<dbReference type="RefSeq" id="WP_167527901.1">
    <property type="nucleotide sequence ID" value="NZ_AP021874.1"/>
</dbReference>
<dbReference type="InterPro" id="IPR025870">
    <property type="entry name" value="Glyoxalase-like_dom"/>
</dbReference>
<evidence type="ECO:0000259" key="1">
    <source>
        <dbReference type="Pfam" id="PF13468"/>
    </source>
</evidence>
<sequence length="218" mass="23623">MTPPAAMLDHLVVAADTLDQGSAFLQARLGVAPSGGGRHAAMGTHNRVLKLGRDRYIEVIAIDPDGRRPDSPRWFDLDDADRRARLKDRPRLITWVARTDALDALAEAVYGQRADVRAMQRGDLRWRFAFTMDGSLPGDGLIPHLIQWAGDRHPAESMVESGCTLVGLDGTHTDPEAFRKTIASLGLEGTLTIHPVSGPQPPGLSVRIETPAGTVILD</sequence>
<dbReference type="InterPro" id="IPR029068">
    <property type="entry name" value="Glyas_Bleomycin-R_OHBP_Dase"/>
</dbReference>
<dbReference type="Gene3D" id="3.10.180.10">
    <property type="entry name" value="2,3-Dihydroxybiphenyl 1,2-Dioxygenase, domain 1"/>
    <property type="match status" value="1"/>
</dbReference>
<dbReference type="Proteomes" id="UP000427906">
    <property type="component" value="Chromosome"/>
</dbReference>
<dbReference type="KEGG" id="dalk:DSCA_43720"/>
<name>A0A5K7YL39_9BACT</name>
<reference evidence="2 3" key="1">
    <citation type="submission" date="2019-11" db="EMBL/GenBank/DDBJ databases">
        <title>Comparative genomics of hydrocarbon-degrading Desulfosarcina strains.</title>
        <authorList>
            <person name="Watanabe M."/>
            <person name="Kojima H."/>
            <person name="Fukui M."/>
        </authorList>
    </citation>
    <scope>NUCLEOTIDE SEQUENCE [LARGE SCALE GENOMIC DNA]</scope>
    <source>
        <strain evidence="2 3">PL12</strain>
    </source>
</reference>
<keyword evidence="3" id="KW-1185">Reference proteome</keyword>
<evidence type="ECO:0000313" key="3">
    <source>
        <dbReference type="Proteomes" id="UP000427906"/>
    </source>
</evidence>
<evidence type="ECO:0000313" key="2">
    <source>
        <dbReference type="EMBL" id="BBO70442.1"/>
    </source>
</evidence>
<organism evidence="2 3">
    <name type="scientific">Desulfosarcina alkanivorans</name>
    <dbReference type="NCBI Taxonomy" id="571177"/>
    <lineage>
        <taxon>Bacteria</taxon>
        <taxon>Pseudomonadati</taxon>
        <taxon>Thermodesulfobacteriota</taxon>
        <taxon>Desulfobacteria</taxon>
        <taxon>Desulfobacterales</taxon>
        <taxon>Desulfosarcinaceae</taxon>
        <taxon>Desulfosarcina</taxon>
    </lineage>
</organism>
<protein>
    <submittedName>
        <fullName evidence="2">Glyoxalase</fullName>
    </submittedName>
</protein>
<dbReference type="AlphaFoldDB" id="A0A5K7YL39"/>
<accession>A0A5K7YL39</accession>
<feature type="domain" description="Glyoxalase-like" evidence="1">
    <location>
        <begin position="8"/>
        <end position="185"/>
    </location>
</feature>
<proteinExistence type="predicted"/>
<dbReference type="Pfam" id="PF13468">
    <property type="entry name" value="Glyoxalase_3"/>
    <property type="match status" value="1"/>
</dbReference>
<dbReference type="EMBL" id="AP021874">
    <property type="protein sequence ID" value="BBO70442.1"/>
    <property type="molecule type" value="Genomic_DNA"/>
</dbReference>
<gene>
    <name evidence="2" type="ORF">DSCA_43720</name>
</gene>